<sequence length="739" mass="82776">MMVFSPPTTAVGMINAPSSSTHTGGGGMHMMSSMNHHYNNNYQPQYREHPSEVPLLSRSIKISTANSSRNNNKQNDHPSSTLRGSVESIKRIATRGQREVRFMESQEDPSSRLRHSVGKYKSTDSLVIDLSLIGEDTESSASSPSTEHQADSTFSPSTNAPTSGAHFTTGLKSVTSSDFSTFNTNFHDYSAGSEHSSLMDFTFDLETDAEERLKGLINQLDAKLYGLKHEPTRQHSPLKSTKRKPKRFQDNVKTEKKTLEKIASQWSSTFPHLAVVAVSFGEFTDQDSLNTSVDLSRTFEYDEVNGESQKYMPLSPFGGVVEEIIAEDGEYEEVIVIDQGNKRALPSPLDSDSFLNRSTPNFTAHQRKPKESPQSPLSTQFAERIRVQLNRGFPPLEPHSALFYEAQWEVFDSIWKKVVPKIVECFRSYLNDSSPKKKSIETIDSSQSNTVDVIYINDNYSTKFIEELENIDDDDSFERSMTPFSAITTISSASSSKNLKFSPGSKERADKNKSDLNNAVLISSLLPKPRRNSSFGLLSIIKGNEKYIGNHEIQKMSRESSQRNMEVNQKQFPVRHHQHFTGGFRPNNHTTNPSITPKPPLPHNSIKSSLKPEPISNGDRAQSAMPSSFNKLIILENDNKINNSSIKLNNLVSLTQNNPTNGSSMSRPQTQSQFSKKNPSLANIFNPDVNINRMEQYSNDQGIRRSDLSSPSIGNSTVTYQITKRKNPKQTKPTREKVR</sequence>
<evidence type="ECO:0000256" key="1">
    <source>
        <dbReference type="SAM" id="MobiDB-lite"/>
    </source>
</evidence>
<feature type="region of interest" description="Disordered" evidence="1">
    <location>
        <begin position="347"/>
        <end position="378"/>
    </location>
</feature>
<dbReference type="RefSeq" id="XP_044566606.1">
    <property type="nucleotide sequence ID" value="XM_044702198.1"/>
</dbReference>
<dbReference type="AlphaFoldDB" id="A0A6A5BUY7"/>
<dbReference type="EMBL" id="VFQX01000012">
    <property type="protein sequence ID" value="KAF0981893.1"/>
    <property type="molecule type" value="Genomic_DNA"/>
</dbReference>
<evidence type="ECO:0000313" key="3">
    <source>
        <dbReference type="Proteomes" id="UP000444721"/>
    </source>
</evidence>
<organism evidence="2 3">
    <name type="scientific">Naegleria fowleri</name>
    <name type="common">Brain eating amoeba</name>
    <dbReference type="NCBI Taxonomy" id="5763"/>
    <lineage>
        <taxon>Eukaryota</taxon>
        <taxon>Discoba</taxon>
        <taxon>Heterolobosea</taxon>
        <taxon>Tetramitia</taxon>
        <taxon>Eutetramitia</taxon>
        <taxon>Vahlkampfiidae</taxon>
        <taxon>Naegleria</taxon>
    </lineage>
</organism>
<gene>
    <name evidence="2" type="ORF">FDP41_011754</name>
</gene>
<reference evidence="2 3" key="1">
    <citation type="journal article" date="2019" name="Sci. Rep.">
        <title>Nanopore sequencing improves the draft genome of the human pathogenic amoeba Naegleria fowleri.</title>
        <authorList>
            <person name="Liechti N."/>
            <person name="Schurch N."/>
            <person name="Bruggmann R."/>
            <person name="Wittwer M."/>
        </authorList>
    </citation>
    <scope>NUCLEOTIDE SEQUENCE [LARGE SCALE GENOMIC DNA]</scope>
    <source>
        <strain evidence="2 3">ATCC 30894</strain>
    </source>
</reference>
<feature type="region of interest" description="Disordered" evidence="1">
    <location>
        <begin position="65"/>
        <end position="116"/>
    </location>
</feature>
<dbReference type="Proteomes" id="UP000444721">
    <property type="component" value="Unassembled WGS sequence"/>
</dbReference>
<feature type="compositionally biased region" description="Polar residues" evidence="1">
    <location>
        <begin position="708"/>
        <end position="722"/>
    </location>
</feature>
<feature type="compositionally biased region" description="Polar residues" evidence="1">
    <location>
        <begin position="65"/>
        <end position="83"/>
    </location>
</feature>
<proteinExistence type="predicted"/>
<feature type="region of interest" description="Disordered" evidence="1">
    <location>
        <begin position="230"/>
        <end position="252"/>
    </location>
</feature>
<dbReference type="VEuPathDB" id="AmoebaDB:FDP41_011754"/>
<comment type="caution">
    <text evidence="2">The sequence shown here is derived from an EMBL/GenBank/DDBJ whole genome shotgun (WGS) entry which is preliminary data.</text>
</comment>
<feature type="region of interest" description="Disordered" evidence="1">
    <location>
        <begin position="137"/>
        <end position="166"/>
    </location>
</feature>
<name>A0A6A5BUY7_NAEFO</name>
<feature type="region of interest" description="Disordered" evidence="1">
    <location>
        <begin position="657"/>
        <end position="685"/>
    </location>
</feature>
<feature type="region of interest" description="Disordered" evidence="1">
    <location>
        <begin position="701"/>
        <end position="739"/>
    </location>
</feature>
<dbReference type="GeneID" id="68118969"/>
<feature type="compositionally biased region" description="Polar residues" evidence="1">
    <location>
        <begin position="139"/>
        <end position="166"/>
    </location>
</feature>
<dbReference type="OMA" id="HDYSAGS"/>
<dbReference type="OrthoDB" id="10255915at2759"/>
<dbReference type="VEuPathDB" id="AmoebaDB:NfTy_021410"/>
<feature type="compositionally biased region" description="Polar residues" evidence="1">
    <location>
        <begin position="353"/>
        <end position="364"/>
    </location>
</feature>
<dbReference type="VEuPathDB" id="AmoebaDB:NF0040480"/>
<accession>A0A6A5BUY7</accession>
<evidence type="ECO:0000313" key="2">
    <source>
        <dbReference type="EMBL" id="KAF0981893.1"/>
    </source>
</evidence>
<protein>
    <submittedName>
        <fullName evidence="2">Uncharacterized protein</fullName>
    </submittedName>
</protein>
<feature type="compositionally biased region" description="Polar residues" evidence="1">
    <location>
        <begin position="657"/>
        <end position="683"/>
    </location>
</feature>
<keyword evidence="3" id="KW-1185">Reference proteome</keyword>